<evidence type="ECO:0000313" key="2">
    <source>
        <dbReference type="Proteomes" id="UP000274131"/>
    </source>
</evidence>
<dbReference type="AlphaFoldDB" id="A0A0N4VQV8"/>
<dbReference type="Pfam" id="PF17175">
    <property type="entry name" value="MOLO1"/>
    <property type="match status" value="1"/>
</dbReference>
<gene>
    <name evidence="1" type="ORF">EVEC_LOCUS12554</name>
</gene>
<dbReference type="Proteomes" id="UP000274131">
    <property type="component" value="Unassembled WGS sequence"/>
</dbReference>
<accession>A0A0N4VQV8</accession>
<dbReference type="InterPro" id="IPR033438">
    <property type="entry name" value="MOLO1"/>
</dbReference>
<reference evidence="3" key="1">
    <citation type="submission" date="2017-02" db="UniProtKB">
        <authorList>
            <consortium name="WormBaseParasite"/>
        </authorList>
    </citation>
    <scope>IDENTIFICATION</scope>
</reference>
<dbReference type="GO" id="GO:0005892">
    <property type="term" value="C:acetylcholine-gated channel complex"/>
    <property type="evidence" value="ECO:0007669"/>
    <property type="project" value="InterPro"/>
</dbReference>
<dbReference type="WBParaSite" id="EVEC_0001341501-mRNA-1">
    <property type="protein sequence ID" value="EVEC_0001341501-mRNA-1"/>
    <property type="gene ID" value="EVEC_0001341501"/>
</dbReference>
<keyword evidence="2" id="KW-1185">Reference proteome</keyword>
<dbReference type="Gene3D" id="3.10.310.50">
    <property type="match status" value="1"/>
</dbReference>
<evidence type="ECO:0000313" key="3">
    <source>
        <dbReference type="WBParaSite" id="EVEC_0001341501-mRNA-1"/>
    </source>
</evidence>
<protein>
    <submittedName>
        <fullName evidence="1 3">Uncharacterized protein</fullName>
    </submittedName>
</protein>
<proteinExistence type="predicted"/>
<organism evidence="3">
    <name type="scientific">Enterobius vermicularis</name>
    <name type="common">Human pinworm</name>
    <dbReference type="NCBI Taxonomy" id="51028"/>
    <lineage>
        <taxon>Eukaryota</taxon>
        <taxon>Metazoa</taxon>
        <taxon>Ecdysozoa</taxon>
        <taxon>Nematoda</taxon>
        <taxon>Chromadorea</taxon>
        <taxon>Rhabditida</taxon>
        <taxon>Spirurina</taxon>
        <taxon>Oxyuridomorpha</taxon>
        <taxon>Oxyuroidea</taxon>
        <taxon>Oxyuridae</taxon>
        <taxon>Enterobius</taxon>
    </lineage>
</organism>
<sequence length="161" mass="17961">MFIAVSGSILTDYEECVKKNGFGDNELVCDPDNLLLNSTKEHLRSLLAVLQEKVHCECAQGCHRDNGNDKLVELSFLILVLPAIMLIVLDSDNADTDAIATDHNDISYTGLLLVTTTEKIEVSDRSLEELTKQIYENANLGNQDCDNGILIIYIRDKKQVY</sequence>
<dbReference type="EMBL" id="UXUI01015216">
    <property type="protein sequence ID" value="VDD97803.1"/>
    <property type="molecule type" value="Genomic_DNA"/>
</dbReference>
<dbReference type="OrthoDB" id="8062037at2759"/>
<name>A0A0N4VQV8_ENTVE</name>
<evidence type="ECO:0000313" key="1">
    <source>
        <dbReference type="EMBL" id="VDD97803.1"/>
    </source>
</evidence>
<dbReference type="STRING" id="51028.A0A0N4VQV8"/>
<reference evidence="1 2" key="2">
    <citation type="submission" date="2018-10" db="EMBL/GenBank/DDBJ databases">
        <authorList>
            <consortium name="Pathogen Informatics"/>
        </authorList>
    </citation>
    <scope>NUCLEOTIDE SEQUENCE [LARGE SCALE GENOMIC DNA]</scope>
</reference>